<evidence type="ECO:0000256" key="1">
    <source>
        <dbReference type="SAM" id="MobiDB-lite"/>
    </source>
</evidence>
<comment type="caution">
    <text evidence="2">The sequence shown here is derived from an EMBL/GenBank/DDBJ whole genome shotgun (WGS) entry which is preliminary data.</text>
</comment>
<organism evidence="2 3">
    <name type="scientific">Nicotiana attenuata</name>
    <name type="common">Coyote tobacco</name>
    <dbReference type="NCBI Taxonomy" id="49451"/>
    <lineage>
        <taxon>Eukaryota</taxon>
        <taxon>Viridiplantae</taxon>
        <taxon>Streptophyta</taxon>
        <taxon>Embryophyta</taxon>
        <taxon>Tracheophyta</taxon>
        <taxon>Spermatophyta</taxon>
        <taxon>Magnoliopsida</taxon>
        <taxon>eudicotyledons</taxon>
        <taxon>Gunneridae</taxon>
        <taxon>Pentapetalae</taxon>
        <taxon>asterids</taxon>
        <taxon>lamiids</taxon>
        <taxon>Solanales</taxon>
        <taxon>Solanaceae</taxon>
        <taxon>Nicotianoideae</taxon>
        <taxon>Nicotianeae</taxon>
        <taxon>Nicotiana</taxon>
    </lineage>
</organism>
<dbReference type="Gramene" id="OIT29387">
    <property type="protein sequence ID" value="OIT29387"/>
    <property type="gene ID" value="A4A49_15362"/>
</dbReference>
<feature type="region of interest" description="Disordered" evidence="1">
    <location>
        <begin position="1"/>
        <end position="50"/>
    </location>
</feature>
<gene>
    <name evidence="2" type="ORF">A4A49_15362</name>
</gene>
<name>A0A314KJ75_NICAT</name>
<reference evidence="2" key="1">
    <citation type="submission" date="2016-11" db="EMBL/GenBank/DDBJ databases">
        <title>The genome of Nicotiana attenuata.</title>
        <authorList>
            <person name="Xu S."/>
            <person name="Brockmoeller T."/>
            <person name="Gaquerel E."/>
            <person name="Navarro A."/>
            <person name="Kuhl H."/>
            <person name="Gase K."/>
            <person name="Ling Z."/>
            <person name="Zhou W."/>
            <person name="Kreitzer C."/>
            <person name="Stanke M."/>
            <person name="Tang H."/>
            <person name="Lyons E."/>
            <person name="Pandey P."/>
            <person name="Pandey S.P."/>
            <person name="Timmermann B."/>
            <person name="Baldwin I.T."/>
        </authorList>
    </citation>
    <scope>NUCLEOTIDE SEQUENCE [LARGE SCALE GENOMIC DNA]</scope>
    <source>
        <strain evidence="2">UT</strain>
    </source>
</reference>
<dbReference type="AlphaFoldDB" id="A0A314KJ75"/>
<sequence>MAKTKSSPSSSTPGRSHRFKKNHQTDDLVDVESLESSDHSMFEDESSDSQEDILVFQKRAGKCPMESIPKQSSQKRGKTETIEFGPEDKMNFYGPKEKARFVAFNRKSTAMVALQALQGKSQVGLALGRLCKAKARLGLALGRLCKAKARLELALDRLSKAKSRLGLALSRLCKAKARLRLALGWLCKEKARPGLALSWQP</sequence>
<accession>A0A314KJ75</accession>
<evidence type="ECO:0000313" key="2">
    <source>
        <dbReference type="EMBL" id="OIT29387.1"/>
    </source>
</evidence>
<proteinExistence type="predicted"/>
<evidence type="ECO:0000313" key="3">
    <source>
        <dbReference type="Proteomes" id="UP000187609"/>
    </source>
</evidence>
<feature type="compositionally biased region" description="Low complexity" evidence="1">
    <location>
        <begin position="1"/>
        <end position="13"/>
    </location>
</feature>
<dbReference type="EMBL" id="MJEQ01001796">
    <property type="protein sequence ID" value="OIT29387.1"/>
    <property type="molecule type" value="Genomic_DNA"/>
</dbReference>
<dbReference type="Proteomes" id="UP000187609">
    <property type="component" value="Unassembled WGS sequence"/>
</dbReference>
<keyword evidence="3" id="KW-1185">Reference proteome</keyword>
<protein>
    <submittedName>
        <fullName evidence="2">Uncharacterized protein</fullName>
    </submittedName>
</protein>
<dbReference type="SMR" id="A0A314KJ75"/>